<dbReference type="Gene3D" id="3.30.420.10">
    <property type="entry name" value="Ribonuclease H-like superfamily/Ribonuclease H"/>
    <property type="match status" value="1"/>
</dbReference>
<dbReference type="SMART" id="SM01163">
    <property type="entry name" value="DUF1785"/>
    <property type="match status" value="1"/>
</dbReference>
<evidence type="ECO:0000313" key="2">
    <source>
        <dbReference type="EMBL" id="KAK2074500.1"/>
    </source>
</evidence>
<dbReference type="InterPro" id="IPR003165">
    <property type="entry name" value="Piwi"/>
</dbReference>
<name>A0AAD9IBY9_9PEZI</name>
<reference evidence="2" key="1">
    <citation type="journal article" date="2023" name="Mol. Plant Microbe Interact.">
        <title>Elucidating the Obligate Nature and Biological Capacity of an Invasive Fungal Corn Pathogen.</title>
        <authorList>
            <person name="MacCready J.S."/>
            <person name="Roggenkamp E.M."/>
            <person name="Gdanetz K."/>
            <person name="Chilvers M.I."/>
        </authorList>
    </citation>
    <scope>NUCLEOTIDE SEQUENCE</scope>
    <source>
        <strain evidence="2">PM02</strain>
    </source>
</reference>
<comment type="caution">
    <text evidence="2">The sequence shown here is derived from an EMBL/GenBank/DDBJ whole genome shotgun (WGS) entry which is preliminary data.</text>
</comment>
<dbReference type="SMART" id="SM00950">
    <property type="entry name" value="Piwi"/>
    <property type="match status" value="1"/>
</dbReference>
<dbReference type="InterPro" id="IPR036085">
    <property type="entry name" value="PAZ_dom_sf"/>
</dbReference>
<dbReference type="InterPro" id="IPR036397">
    <property type="entry name" value="RNaseH_sf"/>
</dbReference>
<dbReference type="Pfam" id="PF02171">
    <property type="entry name" value="Piwi"/>
    <property type="match status" value="1"/>
</dbReference>
<dbReference type="Gene3D" id="2.170.260.10">
    <property type="entry name" value="paz domain"/>
    <property type="match status" value="1"/>
</dbReference>
<evidence type="ECO:0000259" key="1">
    <source>
        <dbReference type="PROSITE" id="PS50822"/>
    </source>
</evidence>
<dbReference type="PANTHER" id="PTHR22891">
    <property type="entry name" value="EUKARYOTIC TRANSLATION INITIATION FACTOR 2C"/>
    <property type="match status" value="1"/>
</dbReference>
<dbReference type="SUPFAM" id="SSF101690">
    <property type="entry name" value="PAZ domain"/>
    <property type="match status" value="1"/>
</dbReference>
<sequence length="943" mass="105024">MKELSVQDSTLALANAFPKRPGFGSKGTEVVLWANYFRLDVQSISIQKYILEVTKVPADDDRQGKKQEPVKASGKQLAAVIRAALAQLPPTVLVASEFKAQVITLEPLALPSGGVMEVEYQDPGRSRVEKWEVRFNGPLHMDIGRLLNYLKTLQDAAADESLPKFPDEIDALGVVLGHTARVNSNVSVVGAGRFFAFDDQRVEQVEGHKMGAPFLSILRGYFQSVRMATGRLLLNANVTHGVFRRPMPLGDLFAQLGVNQMGKLARGEVLSNQEQRNLDKAHRFLSKARILCKIFDEKNPRAAPSIAEYTIHGLCTRHDGQVRGKVDEEQKQRTPKFLHDKQRFGSPSQVMFFLRSPKDPAQKLPALAGKYDQGITVAEYHKLKYGHDVSPDLPLINVGSAARPVYVPAEHCKVKPGQSVKARLSPMEQDAMIQFACRPPPQNATSITTSARDLLALDSNSLLRSFGISVGQQLITVKGRELTPPMLRYAANNTMQPAAGSWLMKGVKVVKAGRPIHGWTYLQITTRGQRTPVAEPLRKFATFLSNNMGIGVQPREPNPAEGVHVNLVFGGASENDERMKQEQQLRDGLSKIARNKTEFIVIVLPEKNTAIYNMVKKVVDVEFGFQSACMVQAKLFEEKGQFGYWANVALKVNIKFGGTNHTINHGGRPKTMLVGYDVTHPTNMSSAAASTAPSIVGLVATTDQELAHYPGVYWNNPSRTESVGDEMVGYFKSRLALYRSKNGDYPADIIIFRDGVSEGQYKMVLEQELPYIQQACRDVYPKGRNPRFVLIVAVKRHHTRFYPTDKDHIHTRSKSPKEGTVVDRGITTARYWNFYLQAHASLQGTARPAHYVVLLDEIFREDHGREAADKLEQFVHNMCYLYNRATKAVSICPPAYYADLLCTRARIHQNELFDDASTVSSGQQGAGAARQVHDRIKDTMYYV</sequence>
<gene>
    <name evidence="2" type="ORF">P8C59_008702</name>
</gene>
<dbReference type="Pfam" id="PF16488">
    <property type="entry name" value="ArgoL2"/>
    <property type="match status" value="1"/>
</dbReference>
<dbReference type="PROSITE" id="PS50822">
    <property type="entry name" value="PIWI"/>
    <property type="match status" value="1"/>
</dbReference>
<dbReference type="Pfam" id="PF08699">
    <property type="entry name" value="ArgoL1"/>
    <property type="match status" value="1"/>
</dbReference>
<protein>
    <recommendedName>
        <fullName evidence="1">Piwi domain-containing protein</fullName>
    </recommendedName>
</protein>
<dbReference type="EMBL" id="JAQQPM010000008">
    <property type="protein sequence ID" value="KAK2074500.1"/>
    <property type="molecule type" value="Genomic_DNA"/>
</dbReference>
<dbReference type="Gene3D" id="3.40.50.2300">
    <property type="match status" value="1"/>
</dbReference>
<dbReference type="CDD" id="cd04657">
    <property type="entry name" value="Piwi_ago-like"/>
    <property type="match status" value="1"/>
</dbReference>
<evidence type="ECO:0000313" key="3">
    <source>
        <dbReference type="Proteomes" id="UP001217918"/>
    </source>
</evidence>
<dbReference type="Proteomes" id="UP001217918">
    <property type="component" value="Unassembled WGS sequence"/>
</dbReference>
<dbReference type="CDD" id="cd02846">
    <property type="entry name" value="PAZ_argonaute_like"/>
    <property type="match status" value="1"/>
</dbReference>
<dbReference type="SUPFAM" id="SSF53098">
    <property type="entry name" value="Ribonuclease H-like"/>
    <property type="match status" value="1"/>
</dbReference>
<keyword evidence="3" id="KW-1185">Reference proteome</keyword>
<organism evidence="2 3">
    <name type="scientific">Phyllachora maydis</name>
    <dbReference type="NCBI Taxonomy" id="1825666"/>
    <lineage>
        <taxon>Eukaryota</taxon>
        <taxon>Fungi</taxon>
        <taxon>Dikarya</taxon>
        <taxon>Ascomycota</taxon>
        <taxon>Pezizomycotina</taxon>
        <taxon>Sordariomycetes</taxon>
        <taxon>Sordariomycetidae</taxon>
        <taxon>Phyllachorales</taxon>
        <taxon>Phyllachoraceae</taxon>
        <taxon>Phyllachora</taxon>
    </lineage>
</organism>
<dbReference type="InterPro" id="IPR012337">
    <property type="entry name" value="RNaseH-like_sf"/>
</dbReference>
<proteinExistence type="predicted"/>
<dbReference type="InterPro" id="IPR045246">
    <property type="entry name" value="Piwi_ago-like"/>
</dbReference>
<dbReference type="AlphaFoldDB" id="A0AAD9IBY9"/>
<feature type="domain" description="Piwi" evidence="1">
    <location>
        <begin position="599"/>
        <end position="910"/>
    </location>
</feature>
<dbReference type="InterPro" id="IPR003100">
    <property type="entry name" value="PAZ_dom"/>
</dbReference>
<dbReference type="Pfam" id="PF02170">
    <property type="entry name" value="PAZ"/>
    <property type="match status" value="1"/>
</dbReference>
<accession>A0AAD9IBY9</accession>
<dbReference type="InterPro" id="IPR014811">
    <property type="entry name" value="ArgoL1"/>
</dbReference>
<dbReference type="InterPro" id="IPR032472">
    <property type="entry name" value="ArgoL2"/>
</dbReference>
<dbReference type="GO" id="GO:0003723">
    <property type="term" value="F:RNA binding"/>
    <property type="evidence" value="ECO:0007669"/>
    <property type="project" value="InterPro"/>
</dbReference>